<gene>
    <name evidence="2" type="ORF">SDC9_201531</name>
</gene>
<evidence type="ECO:0000256" key="1">
    <source>
        <dbReference type="SAM" id="MobiDB-lite"/>
    </source>
</evidence>
<dbReference type="EMBL" id="VSSQ01121450">
    <property type="protein sequence ID" value="MPN53863.1"/>
    <property type="molecule type" value="Genomic_DNA"/>
</dbReference>
<protein>
    <submittedName>
        <fullName evidence="2">Uncharacterized protein</fullName>
    </submittedName>
</protein>
<feature type="compositionally biased region" description="Basic and acidic residues" evidence="1">
    <location>
        <begin position="15"/>
        <end position="25"/>
    </location>
</feature>
<reference evidence="2" key="1">
    <citation type="submission" date="2019-08" db="EMBL/GenBank/DDBJ databases">
        <authorList>
            <person name="Kucharzyk K."/>
            <person name="Murdoch R.W."/>
            <person name="Higgins S."/>
            <person name="Loffler F."/>
        </authorList>
    </citation>
    <scope>NUCLEOTIDE SEQUENCE</scope>
</reference>
<accession>A0A645J330</accession>
<sequence>MNQPDSPFQFGFYQNDRKREGPRGKLKNEECIRDEFKIYPLGEIEVTPDSFVWFSARSWETNVKIGERLYSPPSAVNDNRYDVYVSLKFIPVIPLTKQELQSCSKWTTPVNDPYSVLCDQVIFVHKTPKKQ</sequence>
<feature type="region of interest" description="Disordered" evidence="1">
    <location>
        <begin position="1"/>
        <end position="25"/>
    </location>
</feature>
<proteinExistence type="predicted"/>
<name>A0A645J330_9ZZZZ</name>
<dbReference type="AlphaFoldDB" id="A0A645J330"/>
<comment type="caution">
    <text evidence="2">The sequence shown here is derived from an EMBL/GenBank/DDBJ whole genome shotgun (WGS) entry which is preliminary data.</text>
</comment>
<evidence type="ECO:0000313" key="2">
    <source>
        <dbReference type="EMBL" id="MPN53863.1"/>
    </source>
</evidence>
<organism evidence="2">
    <name type="scientific">bioreactor metagenome</name>
    <dbReference type="NCBI Taxonomy" id="1076179"/>
    <lineage>
        <taxon>unclassified sequences</taxon>
        <taxon>metagenomes</taxon>
        <taxon>ecological metagenomes</taxon>
    </lineage>
</organism>